<dbReference type="EMBL" id="UGQU01000003">
    <property type="protein sequence ID" value="STZ63410.1"/>
    <property type="molecule type" value="Genomic_DNA"/>
</dbReference>
<dbReference type="AlphaFoldDB" id="A0A378TTX0"/>
<reference evidence="3 4" key="1">
    <citation type="submission" date="2018-06" db="EMBL/GenBank/DDBJ databases">
        <authorList>
            <consortium name="Pathogen Informatics"/>
            <person name="Doyle S."/>
        </authorList>
    </citation>
    <scope>NUCLEOTIDE SEQUENCE [LARGE SCALE GENOMIC DNA]</scope>
    <source>
        <strain evidence="3 4">NCTC10359</strain>
    </source>
</reference>
<keyword evidence="2" id="KW-0732">Signal</keyword>
<dbReference type="PROSITE" id="PS51257">
    <property type="entry name" value="PROKAR_LIPOPROTEIN"/>
    <property type="match status" value="1"/>
</dbReference>
<evidence type="ECO:0000313" key="4">
    <source>
        <dbReference type="Proteomes" id="UP000254437"/>
    </source>
</evidence>
<evidence type="ECO:0000313" key="3">
    <source>
        <dbReference type="EMBL" id="STZ63410.1"/>
    </source>
</evidence>
<name>A0A378TTX0_MORLA</name>
<gene>
    <name evidence="3" type="ORF">NCTC10359_01839</name>
</gene>
<evidence type="ECO:0000256" key="2">
    <source>
        <dbReference type="SAM" id="SignalP"/>
    </source>
</evidence>
<organism evidence="3 4">
    <name type="scientific">Moraxella lacunata</name>
    <dbReference type="NCBI Taxonomy" id="477"/>
    <lineage>
        <taxon>Bacteria</taxon>
        <taxon>Pseudomonadati</taxon>
        <taxon>Pseudomonadota</taxon>
        <taxon>Gammaproteobacteria</taxon>
        <taxon>Moraxellales</taxon>
        <taxon>Moraxellaceae</taxon>
        <taxon>Moraxella</taxon>
    </lineage>
</organism>
<dbReference type="Proteomes" id="UP000254437">
    <property type="component" value="Unassembled WGS sequence"/>
</dbReference>
<evidence type="ECO:0000256" key="1">
    <source>
        <dbReference type="SAM" id="MobiDB-lite"/>
    </source>
</evidence>
<feature type="chain" id="PRO_5016912045" description="Outer membrane lipoprotein" evidence="2">
    <location>
        <begin position="30"/>
        <end position="246"/>
    </location>
</feature>
<dbReference type="RefSeq" id="WP_115007649.1">
    <property type="nucleotide sequence ID" value="NZ_UGQU01000003.1"/>
</dbReference>
<protein>
    <recommendedName>
        <fullName evidence="5">Outer membrane lipoprotein</fullName>
    </recommendedName>
</protein>
<proteinExistence type="predicted"/>
<accession>A0A378TTX0</accession>
<feature type="region of interest" description="Disordered" evidence="1">
    <location>
        <begin position="221"/>
        <end position="246"/>
    </location>
</feature>
<sequence length="246" mass="26397">MKSYALIPVGTALVLTLLTACGHSGGDHATPASANADIHANEQLGTTWGDEIRSPSKHVSVTYLSDDPIDQNVVRYAAKAFTGKTLNSVSLHHGKVNLSFTDDNGNTLPITRENSDYYLSATEGQKYTLRYTNTSDNTYAIIASVDGLNVITGERASVHGSSYILNPHATLLIEGFRKNDSAVASFTFGKPEHSYANHSDRGSIDNTGVIGTAIYEVRLDDESAPKFAPPPNSKPNTQPQAFPADK</sequence>
<feature type="signal peptide" evidence="2">
    <location>
        <begin position="1"/>
        <end position="29"/>
    </location>
</feature>
<evidence type="ECO:0008006" key="5">
    <source>
        <dbReference type="Google" id="ProtNLM"/>
    </source>
</evidence>